<organism evidence="2 3">
    <name type="scientific">Sphaerimonospora cavernae</name>
    <dbReference type="NCBI Taxonomy" id="1740611"/>
    <lineage>
        <taxon>Bacteria</taxon>
        <taxon>Bacillati</taxon>
        <taxon>Actinomycetota</taxon>
        <taxon>Actinomycetes</taxon>
        <taxon>Streptosporangiales</taxon>
        <taxon>Streptosporangiaceae</taxon>
        <taxon>Sphaerimonospora</taxon>
    </lineage>
</organism>
<feature type="compositionally biased region" description="Pro residues" evidence="1">
    <location>
        <begin position="169"/>
        <end position="180"/>
    </location>
</feature>
<feature type="region of interest" description="Disordered" evidence="1">
    <location>
        <begin position="146"/>
        <end position="214"/>
    </location>
</feature>
<feature type="compositionally biased region" description="Low complexity" evidence="1">
    <location>
        <begin position="197"/>
        <end position="214"/>
    </location>
</feature>
<evidence type="ECO:0000313" key="3">
    <source>
        <dbReference type="Proteomes" id="UP001589870"/>
    </source>
</evidence>
<name>A0ABV6U323_9ACTN</name>
<keyword evidence="3" id="KW-1185">Reference proteome</keyword>
<proteinExistence type="predicted"/>
<dbReference type="RefSeq" id="WP_394301052.1">
    <property type="nucleotide sequence ID" value="NZ_JBHMQT010000018.1"/>
</dbReference>
<sequence>MTDSEIRPPEFPPRGPARRSPGRRLILGVATAAVIATGAGVAAAGNSASVHLAAQPPGVQPSPGASATAPNGGYQTFTTQTGVVTSAGENSISVKGDDGSARTYAVNGSTRVCAGPEGMSGIRSGDKVWVIGSAQGQRPTAFMIMDLTRPQWPGHGAGGPGGPGGPGGSAPPAPTGPGAPAPSESVPAPYSPGGTPGETAGPETAGPETVEPTD</sequence>
<accession>A0ABV6U323</accession>
<evidence type="ECO:0000313" key="2">
    <source>
        <dbReference type="EMBL" id="MFC0862864.1"/>
    </source>
</evidence>
<dbReference type="EMBL" id="JBHMQT010000018">
    <property type="protein sequence ID" value="MFC0862864.1"/>
    <property type="molecule type" value="Genomic_DNA"/>
</dbReference>
<dbReference type="Proteomes" id="UP001589870">
    <property type="component" value="Unassembled WGS sequence"/>
</dbReference>
<comment type="caution">
    <text evidence="2">The sequence shown here is derived from an EMBL/GenBank/DDBJ whole genome shotgun (WGS) entry which is preliminary data.</text>
</comment>
<gene>
    <name evidence="2" type="ORF">ACFHYQ_11225</name>
</gene>
<evidence type="ECO:0008006" key="4">
    <source>
        <dbReference type="Google" id="ProtNLM"/>
    </source>
</evidence>
<protein>
    <recommendedName>
        <fullName evidence="4">DUF5666 domain-containing protein</fullName>
    </recommendedName>
</protein>
<feature type="region of interest" description="Disordered" evidence="1">
    <location>
        <begin position="1"/>
        <end position="22"/>
    </location>
</feature>
<evidence type="ECO:0000256" key="1">
    <source>
        <dbReference type="SAM" id="MobiDB-lite"/>
    </source>
</evidence>
<reference evidence="2 3" key="1">
    <citation type="submission" date="2024-09" db="EMBL/GenBank/DDBJ databases">
        <authorList>
            <person name="Sun Q."/>
            <person name="Mori K."/>
        </authorList>
    </citation>
    <scope>NUCLEOTIDE SEQUENCE [LARGE SCALE GENOMIC DNA]</scope>
    <source>
        <strain evidence="2 3">TBRC 1851</strain>
    </source>
</reference>
<feature type="compositionally biased region" description="Gly residues" evidence="1">
    <location>
        <begin position="155"/>
        <end position="168"/>
    </location>
</feature>